<comment type="caution">
    <text evidence="1">The sequence shown here is derived from an EMBL/GenBank/DDBJ whole genome shotgun (WGS) entry which is preliminary data.</text>
</comment>
<accession>A0ABD3EYE2</accession>
<evidence type="ECO:0000313" key="1">
    <source>
        <dbReference type="EMBL" id="KAL3658717.1"/>
    </source>
</evidence>
<name>A0ABD3EYE2_9STRA</name>
<dbReference type="EMBL" id="JBIMZQ010000052">
    <property type="protein sequence ID" value="KAL3658717.1"/>
    <property type="molecule type" value="Genomic_DNA"/>
</dbReference>
<proteinExistence type="predicted"/>
<organism evidence="1 2">
    <name type="scientific">Phytophthora oleae</name>
    <dbReference type="NCBI Taxonomy" id="2107226"/>
    <lineage>
        <taxon>Eukaryota</taxon>
        <taxon>Sar</taxon>
        <taxon>Stramenopiles</taxon>
        <taxon>Oomycota</taxon>
        <taxon>Peronosporomycetes</taxon>
        <taxon>Peronosporales</taxon>
        <taxon>Peronosporaceae</taxon>
        <taxon>Phytophthora</taxon>
    </lineage>
</organism>
<sequence length="148" mass="16316">MGLAEVNAKIDKKLEARILELESKMEVKLRALAPSLTEFKSVTTLHDAYVEWKPVVENGKSILVHCTGTYLVIVQAEYPSQSYGAISMRLNDKEVIQTSFPVHTLNRNSFGCASWGLHLSKDNTLSLIAVSSTTGSKMVIIKLANAQH</sequence>
<protein>
    <recommendedName>
        <fullName evidence="3">TNF family profile domain-containing protein</fullName>
    </recommendedName>
</protein>
<keyword evidence="2" id="KW-1185">Reference proteome</keyword>
<reference evidence="1 2" key="1">
    <citation type="submission" date="2024-09" db="EMBL/GenBank/DDBJ databases">
        <title>Genome sequencing and assembly of Phytophthora oleae, isolate VK10A, causative agent of rot of olive drupes.</title>
        <authorList>
            <person name="Conti Taguali S."/>
            <person name="Riolo M."/>
            <person name="La Spada F."/>
            <person name="Cacciola S.O."/>
            <person name="Dionisio G."/>
        </authorList>
    </citation>
    <scope>NUCLEOTIDE SEQUENCE [LARGE SCALE GENOMIC DNA]</scope>
    <source>
        <strain evidence="1 2">VK10A</strain>
    </source>
</reference>
<dbReference type="AlphaFoldDB" id="A0ABD3EYE2"/>
<dbReference type="Proteomes" id="UP001632037">
    <property type="component" value="Unassembled WGS sequence"/>
</dbReference>
<gene>
    <name evidence="1" type="ORF">V7S43_016353</name>
</gene>
<evidence type="ECO:0008006" key="3">
    <source>
        <dbReference type="Google" id="ProtNLM"/>
    </source>
</evidence>
<evidence type="ECO:0000313" key="2">
    <source>
        <dbReference type="Proteomes" id="UP001632037"/>
    </source>
</evidence>